<dbReference type="PRINTS" id="PR01438">
    <property type="entry name" value="UNVRSLSTRESS"/>
</dbReference>
<name>A0A1H2DXW9_9GAMM</name>
<dbReference type="Proteomes" id="UP000243924">
    <property type="component" value="Chromosome I"/>
</dbReference>
<comment type="similarity">
    <text evidence="1">Belongs to the universal stress protein A family.</text>
</comment>
<dbReference type="CDD" id="cd00293">
    <property type="entry name" value="USP-like"/>
    <property type="match status" value="2"/>
</dbReference>
<evidence type="ECO:0000313" key="3">
    <source>
        <dbReference type="EMBL" id="SDT87629.1"/>
    </source>
</evidence>
<feature type="domain" description="UspA" evidence="2">
    <location>
        <begin position="178"/>
        <end position="261"/>
    </location>
</feature>
<proteinExistence type="inferred from homology"/>
<evidence type="ECO:0000313" key="4">
    <source>
        <dbReference type="Proteomes" id="UP000243924"/>
    </source>
</evidence>
<sequence>MLKHCIVGVDYSPEWDRTLEYLPAIKLLAGLEHLTLVHVVESFKRQRTRDQPGAAEGHLKHLAEQLSADLGIAVDYVVRSGFAASEILEVAKTRAADGIIALNRSHSASREVLIGNIVINLARMTRIPLLVIASDGAIAEPGAPIILGTDGSAPAKAAQHWFEGFVRQGNHGLALWVDADEHDDEEEAHRSLSNLSSAFSNVATRRLKGDATDQLVKTASEEKAALLIIGKRGNTPIQDLLIGSTAESVVRESRQPVLLIPT</sequence>
<dbReference type="STRING" id="1434072.SAMN05216210_0082"/>
<dbReference type="EMBL" id="LT629787">
    <property type="protein sequence ID" value="SDT87629.1"/>
    <property type="molecule type" value="Genomic_DNA"/>
</dbReference>
<dbReference type="InterPro" id="IPR006016">
    <property type="entry name" value="UspA"/>
</dbReference>
<dbReference type="InterPro" id="IPR006015">
    <property type="entry name" value="Universal_stress_UspA"/>
</dbReference>
<dbReference type="RefSeq" id="WP_092383068.1">
    <property type="nucleotide sequence ID" value="NZ_LT629787.1"/>
</dbReference>
<evidence type="ECO:0000256" key="1">
    <source>
        <dbReference type="ARBA" id="ARBA00008791"/>
    </source>
</evidence>
<dbReference type="InterPro" id="IPR014729">
    <property type="entry name" value="Rossmann-like_a/b/a_fold"/>
</dbReference>
<accession>A0A1H2DXW9</accession>
<reference evidence="4" key="1">
    <citation type="submission" date="2016-10" db="EMBL/GenBank/DDBJ databases">
        <authorList>
            <person name="Varghese N."/>
            <person name="Submissions S."/>
        </authorList>
    </citation>
    <scope>NUCLEOTIDE SEQUENCE [LARGE SCALE GENOMIC DNA]</scope>
    <source>
        <strain evidence="4">CECT 8338</strain>
    </source>
</reference>
<organism evidence="3 4">
    <name type="scientific">Halopseudomonas salegens</name>
    <dbReference type="NCBI Taxonomy" id="1434072"/>
    <lineage>
        <taxon>Bacteria</taxon>
        <taxon>Pseudomonadati</taxon>
        <taxon>Pseudomonadota</taxon>
        <taxon>Gammaproteobacteria</taxon>
        <taxon>Pseudomonadales</taxon>
        <taxon>Pseudomonadaceae</taxon>
        <taxon>Halopseudomonas</taxon>
    </lineage>
</organism>
<dbReference type="SUPFAM" id="SSF52402">
    <property type="entry name" value="Adenine nucleotide alpha hydrolases-like"/>
    <property type="match status" value="2"/>
</dbReference>
<dbReference type="PANTHER" id="PTHR46268:SF26">
    <property type="entry name" value="UNIVERSAL STRESS PROTEIN MJ0577"/>
    <property type="match status" value="1"/>
</dbReference>
<dbReference type="OrthoDB" id="6872702at2"/>
<gene>
    <name evidence="3" type="ORF">SAMN05216210_0082</name>
</gene>
<dbReference type="Gene3D" id="3.40.50.620">
    <property type="entry name" value="HUPs"/>
    <property type="match status" value="2"/>
</dbReference>
<protein>
    <submittedName>
        <fullName evidence="3">Nucleotide-binding universal stress protein, UspA family</fullName>
    </submittedName>
</protein>
<dbReference type="Pfam" id="PF00582">
    <property type="entry name" value="Usp"/>
    <property type="match status" value="2"/>
</dbReference>
<dbReference type="AlphaFoldDB" id="A0A1H2DXW9"/>
<evidence type="ECO:0000259" key="2">
    <source>
        <dbReference type="Pfam" id="PF00582"/>
    </source>
</evidence>
<feature type="domain" description="UspA" evidence="2">
    <location>
        <begin position="1"/>
        <end position="132"/>
    </location>
</feature>
<dbReference type="PANTHER" id="PTHR46268">
    <property type="entry name" value="STRESS RESPONSE PROTEIN NHAX"/>
    <property type="match status" value="1"/>
</dbReference>
<keyword evidence="4" id="KW-1185">Reference proteome</keyword>